<evidence type="ECO:0000313" key="2">
    <source>
        <dbReference type="Proteomes" id="UP001156905"/>
    </source>
</evidence>
<reference evidence="2" key="1">
    <citation type="journal article" date="2019" name="Int. J. Syst. Evol. Microbiol.">
        <title>The Global Catalogue of Microorganisms (GCM) 10K type strain sequencing project: providing services to taxonomists for standard genome sequencing and annotation.</title>
        <authorList>
            <consortium name="The Broad Institute Genomics Platform"/>
            <consortium name="The Broad Institute Genome Sequencing Center for Infectious Disease"/>
            <person name="Wu L."/>
            <person name="Ma J."/>
        </authorList>
    </citation>
    <scope>NUCLEOTIDE SEQUENCE [LARGE SCALE GENOMIC DNA]</scope>
    <source>
        <strain evidence="2">NBRC 102520</strain>
    </source>
</reference>
<sequence length="73" mass="8072">MRLCGSSVGRTRVSGYLLPGAELQPVQLLLKADLTRRLVVRLLPRTLQLLLLSVPPHPIVRIVMAGLHTTLPR</sequence>
<evidence type="ECO:0000313" key="1">
    <source>
        <dbReference type="EMBL" id="GLR90969.1"/>
    </source>
</evidence>
<keyword evidence="2" id="KW-1185">Reference proteome</keyword>
<comment type="caution">
    <text evidence="1">The sequence shown here is derived from an EMBL/GenBank/DDBJ whole genome shotgun (WGS) entry which is preliminary data.</text>
</comment>
<protein>
    <submittedName>
        <fullName evidence="1">Uncharacterized protein</fullName>
    </submittedName>
</protein>
<name>A0ABQ6B9B9_9BRAD</name>
<organism evidence="1 2">
    <name type="scientific">Bradyrhizobium iriomotense</name>
    <dbReference type="NCBI Taxonomy" id="441950"/>
    <lineage>
        <taxon>Bacteria</taxon>
        <taxon>Pseudomonadati</taxon>
        <taxon>Pseudomonadota</taxon>
        <taxon>Alphaproteobacteria</taxon>
        <taxon>Hyphomicrobiales</taxon>
        <taxon>Nitrobacteraceae</taxon>
        <taxon>Bradyrhizobium</taxon>
    </lineage>
</organism>
<dbReference type="EMBL" id="BSOW01000040">
    <property type="protein sequence ID" value="GLR90969.1"/>
    <property type="molecule type" value="Genomic_DNA"/>
</dbReference>
<accession>A0ABQ6B9B9</accession>
<gene>
    <name evidence="1" type="ORF">GCM10007857_76850</name>
</gene>
<dbReference type="Proteomes" id="UP001156905">
    <property type="component" value="Unassembled WGS sequence"/>
</dbReference>
<proteinExistence type="predicted"/>